<dbReference type="GO" id="GO:0008934">
    <property type="term" value="F:inositol monophosphate 1-phosphatase activity"/>
    <property type="evidence" value="ECO:0007669"/>
    <property type="project" value="TreeGrafter"/>
</dbReference>
<gene>
    <name evidence="6" type="ORF">ABS361_05705</name>
</gene>
<keyword evidence="4 5" id="KW-0460">Magnesium</keyword>
<feature type="binding site" evidence="5">
    <location>
        <position position="95"/>
    </location>
    <ligand>
        <name>Mg(2+)</name>
        <dbReference type="ChEBI" id="CHEBI:18420"/>
        <label>1</label>
        <note>catalytic</note>
    </ligand>
</feature>
<dbReference type="PROSITE" id="PS00629">
    <property type="entry name" value="IMP_1"/>
    <property type="match status" value="1"/>
</dbReference>
<accession>A0AAU7XDD8</accession>
<dbReference type="RefSeq" id="WP_407050856.1">
    <property type="nucleotide sequence ID" value="NZ_CP158568.1"/>
</dbReference>
<dbReference type="InterPro" id="IPR020583">
    <property type="entry name" value="Inositol_monoP_metal-BS"/>
</dbReference>
<organism evidence="6">
    <name type="scientific">Methyloraptor flagellatus</name>
    <dbReference type="NCBI Taxonomy" id="3162530"/>
    <lineage>
        <taxon>Bacteria</taxon>
        <taxon>Pseudomonadati</taxon>
        <taxon>Pseudomonadota</taxon>
        <taxon>Alphaproteobacteria</taxon>
        <taxon>Hyphomicrobiales</taxon>
        <taxon>Ancalomicrobiaceae</taxon>
        <taxon>Methyloraptor</taxon>
    </lineage>
</organism>
<dbReference type="Pfam" id="PF00459">
    <property type="entry name" value="Inositol_P"/>
    <property type="match status" value="1"/>
</dbReference>
<name>A0AAU7XDD8_9HYPH</name>
<evidence type="ECO:0000256" key="5">
    <source>
        <dbReference type="PIRSR" id="PIRSR600760-2"/>
    </source>
</evidence>
<keyword evidence="3" id="KW-0378">Hydrolase</keyword>
<dbReference type="InterPro" id="IPR000760">
    <property type="entry name" value="Inositol_monophosphatase-like"/>
</dbReference>
<dbReference type="SUPFAM" id="SSF56655">
    <property type="entry name" value="Carbohydrate phosphatase"/>
    <property type="match status" value="1"/>
</dbReference>
<dbReference type="PRINTS" id="PR00377">
    <property type="entry name" value="IMPHPHTASES"/>
</dbReference>
<feature type="binding site" evidence="5">
    <location>
        <position position="221"/>
    </location>
    <ligand>
        <name>Mg(2+)</name>
        <dbReference type="ChEBI" id="CHEBI:18420"/>
        <label>1</label>
        <note>catalytic</note>
    </ligand>
</feature>
<feature type="binding site" evidence="5">
    <location>
        <position position="81"/>
    </location>
    <ligand>
        <name>Mg(2+)</name>
        <dbReference type="ChEBI" id="CHEBI:18420"/>
        <label>1</label>
        <note>catalytic</note>
    </ligand>
</feature>
<comment type="cofactor">
    <cofactor evidence="5">
        <name>Mg(2+)</name>
        <dbReference type="ChEBI" id="CHEBI:18420"/>
    </cofactor>
</comment>
<dbReference type="AlphaFoldDB" id="A0AAU7XDD8"/>
<dbReference type="GO" id="GO:0007165">
    <property type="term" value="P:signal transduction"/>
    <property type="evidence" value="ECO:0007669"/>
    <property type="project" value="TreeGrafter"/>
</dbReference>
<dbReference type="PANTHER" id="PTHR20854">
    <property type="entry name" value="INOSITOL MONOPHOSPHATASE"/>
    <property type="match status" value="1"/>
</dbReference>
<sequence>MSATVLSSGTAAGCAADLDARFAFAVDVARRAGRLALDLRDTLGPAEAKSAIDFCTEADRAVERLIRAEVADRFGDTMIGEEDGGEASSRVWVVDPIDGTAGYIHGTPRWCVSIALVVDGAIAFGVLYAPAEDRFFTARAGGGAFLNGAPIRVSGLRHGAAPVVEMGWSERRPLERYCAVLQGLTAAGIEFRRHGSGALGLADVACGRNDGYAELHINAWDALAGILLVREAGGFVNDFLADDGLTRGNLLLASTPEIAARLSALVGAG</sequence>
<feature type="binding site" evidence="5">
    <location>
        <position position="97"/>
    </location>
    <ligand>
        <name>Mg(2+)</name>
        <dbReference type="ChEBI" id="CHEBI:18420"/>
        <label>1</label>
        <note>catalytic</note>
    </ligand>
</feature>
<dbReference type="Gene3D" id="3.40.190.80">
    <property type="match status" value="1"/>
</dbReference>
<evidence type="ECO:0000256" key="4">
    <source>
        <dbReference type="ARBA" id="ARBA00022842"/>
    </source>
</evidence>
<evidence type="ECO:0000256" key="1">
    <source>
        <dbReference type="ARBA" id="ARBA00009759"/>
    </source>
</evidence>
<dbReference type="Gene3D" id="3.30.540.10">
    <property type="entry name" value="Fructose-1,6-Bisphosphatase, subunit A, domain 1"/>
    <property type="match status" value="1"/>
</dbReference>
<dbReference type="PANTHER" id="PTHR20854:SF4">
    <property type="entry name" value="INOSITOL-1-MONOPHOSPHATASE-RELATED"/>
    <property type="match status" value="1"/>
</dbReference>
<dbReference type="EMBL" id="CP158568">
    <property type="protein sequence ID" value="XBY45760.1"/>
    <property type="molecule type" value="Genomic_DNA"/>
</dbReference>
<evidence type="ECO:0000256" key="3">
    <source>
        <dbReference type="ARBA" id="ARBA00022801"/>
    </source>
</evidence>
<feature type="binding site" evidence="5">
    <location>
        <position position="98"/>
    </location>
    <ligand>
        <name>Mg(2+)</name>
        <dbReference type="ChEBI" id="CHEBI:18420"/>
        <label>1</label>
        <note>catalytic</note>
    </ligand>
</feature>
<comment type="similarity">
    <text evidence="1">Belongs to the inositol monophosphatase superfamily.</text>
</comment>
<reference evidence="6" key="1">
    <citation type="submission" date="2024-06" db="EMBL/GenBank/DDBJ databases">
        <title>Methylostella associata gen. nov., sp. nov., a novel Ancalomicrobiaceae-affiliated facultatively methylotrophic bacteria that feed on methanotrophs of the genus Methylococcus.</title>
        <authorList>
            <person name="Saltykova V."/>
            <person name="Danilova O.V."/>
            <person name="Oshkin I.Y."/>
            <person name="Belova S.E."/>
            <person name="Pimenov N.V."/>
            <person name="Dedysh S.N."/>
        </authorList>
    </citation>
    <scope>NUCLEOTIDE SEQUENCE</scope>
    <source>
        <strain evidence="6">S20</strain>
    </source>
</reference>
<keyword evidence="2 5" id="KW-0479">Metal-binding</keyword>
<evidence type="ECO:0000256" key="2">
    <source>
        <dbReference type="ARBA" id="ARBA00022723"/>
    </source>
</evidence>
<evidence type="ECO:0000313" key="6">
    <source>
        <dbReference type="EMBL" id="XBY45760.1"/>
    </source>
</evidence>
<protein>
    <submittedName>
        <fullName evidence="6">Inositol monophosphatase</fullName>
    </submittedName>
</protein>
<dbReference type="GO" id="GO:0046872">
    <property type="term" value="F:metal ion binding"/>
    <property type="evidence" value="ECO:0007669"/>
    <property type="project" value="UniProtKB-KW"/>
</dbReference>
<proteinExistence type="inferred from homology"/>
<dbReference type="GO" id="GO:0006020">
    <property type="term" value="P:inositol metabolic process"/>
    <property type="evidence" value="ECO:0007669"/>
    <property type="project" value="TreeGrafter"/>
</dbReference>
<dbReference type="KEGG" id="mflg:ABS361_05705"/>